<dbReference type="InterPro" id="IPR007038">
    <property type="entry name" value="HupE_UreJ"/>
</dbReference>
<protein>
    <submittedName>
        <fullName evidence="3">HupE/UreJ family protein</fullName>
    </submittedName>
</protein>
<accession>A0ABT1U431</accession>
<feature type="transmembrane region" description="Helical" evidence="1">
    <location>
        <begin position="40"/>
        <end position="61"/>
    </location>
</feature>
<keyword evidence="1" id="KW-0472">Membrane</keyword>
<keyword evidence="2" id="KW-0732">Signal</keyword>
<evidence type="ECO:0000313" key="3">
    <source>
        <dbReference type="EMBL" id="MCQ8128595.1"/>
    </source>
</evidence>
<gene>
    <name evidence="3" type="ORF">NP596_09000</name>
</gene>
<reference evidence="3 4" key="1">
    <citation type="submission" date="2022-07" db="EMBL/GenBank/DDBJ databases">
        <title>Methylomonas rivi sp. nov., Methylomonas rosea sp. nov., Methylomonas aureus sp. nov. and Methylomonas subterranea sp. nov., four novel methanotrophs isolated from a freshwater creek and the deep terrestrial subsurface.</title>
        <authorList>
            <person name="Abin C."/>
            <person name="Sankaranarayanan K."/>
            <person name="Garner C."/>
            <person name="Sindelar R."/>
            <person name="Kotary K."/>
            <person name="Garner R."/>
            <person name="Barclay S."/>
            <person name="Lawson P."/>
            <person name="Krumholz L."/>
        </authorList>
    </citation>
    <scope>NUCLEOTIDE SEQUENCE [LARGE SCALE GENOMIC DNA]</scope>
    <source>
        <strain evidence="3 4">WSC-6</strain>
    </source>
</reference>
<feature type="transmembrane region" description="Helical" evidence="1">
    <location>
        <begin position="68"/>
        <end position="88"/>
    </location>
</feature>
<name>A0ABT1U431_9GAMM</name>
<keyword evidence="1" id="KW-1133">Transmembrane helix</keyword>
<dbReference type="EMBL" id="JANIBK010000036">
    <property type="protein sequence ID" value="MCQ8128595.1"/>
    <property type="molecule type" value="Genomic_DNA"/>
</dbReference>
<sequence length="185" mass="19793">MTNKARFFQLLGLASMANPLIADAHPWHNPSEAIGFVGGMIHPLTGSDHIITLLVVGFWLARGTGWAIAALPLLFVALMIIGGGLTLIPIEIAHAENIMILSATLLGLMLLSRYKVSPLMAALVVGNLALFHGYVHAYDIWLDSDAIAYTAGFALSTLMVIAVGVSISKAFERLALQNDSPFNSR</sequence>
<feature type="chain" id="PRO_5045916489" evidence="2">
    <location>
        <begin position="25"/>
        <end position="185"/>
    </location>
</feature>
<feature type="signal peptide" evidence="2">
    <location>
        <begin position="1"/>
        <end position="24"/>
    </location>
</feature>
<feature type="transmembrane region" description="Helical" evidence="1">
    <location>
        <begin position="147"/>
        <end position="167"/>
    </location>
</feature>
<dbReference type="RefSeq" id="WP_256614985.1">
    <property type="nucleotide sequence ID" value="NZ_JANIBK010000036.1"/>
</dbReference>
<feature type="transmembrane region" description="Helical" evidence="1">
    <location>
        <begin position="94"/>
        <end position="111"/>
    </location>
</feature>
<proteinExistence type="predicted"/>
<comment type="caution">
    <text evidence="3">The sequence shown here is derived from an EMBL/GenBank/DDBJ whole genome shotgun (WGS) entry which is preliminary data.</text>
</comment>
<keyword evidence="1" id="KW-0812">Transmembrane</keyword>
<evidence type="ECO:0000313" key="4">
    <source>
        <dbReference type="Proteomes" id="UP001524586"/>
    </source>
</evidence>
<keyword evidence="4" id="KW-1185">Reference proteome</keyword>
<dbReference type="Pfam" id="PF04955">
    <property type="entry name" value="HupE_UreJ"/>
    <property type="match status" value="1"/>
</dbReference>
<feature type="transmembrane region" description="Helical" evidence="1">
    <location>
        <begin position="118"/>
        <end position="135"/>
    </location>
</feature>
<dbReference type="PIRSF" id="PIRSF016919">
    <property type="entry name" value="HupE_UreJ"/>
    <property type="match status" value="1"/>
</dbReference>
<dbReference type="Proteomes" id="UP001524586">
    <property type="component" value="Unassembled WGS sequence"/>
</dbReference>
<organism evidence="3 4">
    <name type="scientific">Methylomonas rivi</name>
    <dbReference type="NCBI Taxonomy" id="2952226"/>
    <lineage>
        <taxon>Bacteria</taxon>
        <taxon>Pseudomonadati</taxon>
        <taxon>Pseudomonadota</taxon>
        <taxon>Gammaproteobacteria</taxon>
        <taxon>Methylococcales</taxon>
        <taxon>Methylococcaceae</taxon>
        <taxon>Methylomonas</taxon>
    </lineage>
</organism>
<evidence type="ECO:0000256" key="1">
    <source>
        <dbReference type="SAM" id="Phobius"/>
    </source>
</evidence>
<evidence type="ECO:0000256" key="2">
    <source>
        <dbReference type="SAM" id="SignalP"/>
    </source>
</evidence>